<dbReference type="CDD" id="cd06468">
    <property type="entry name" value="p23_CacyBP"/>
    <property type="match status" value="1"/>
</dbReference>
<keyword evidence="6" id="KW-0479">Metal-binding</keyword>
<comment type="caution">
    <text evidence="18">The sequence shown here is derived from an EMBL/GenBank/DDBJ whole genome shotgun (WGS) entry which is preliminary data.</text>
</comment>
<evidence type="ECO:0000256" key="6">
    <source>
        <dbReference type="ARBA" id="ARBA00022723"/>
    </source>
</evidence>
<dbReference type="PROSITE" id="PS51048">
    <property type="entry name" value="SGS"/>
    <property type="match status" value="1"/>
</dbReference>
<dbReference type="PROSITE" id="PS51203">
    <property type="entry name" value="CS"/>
    <property type="match status" value="1"/>
</dbReference>
<reference evidence="18" key="1">
    <citation type="journal article" date="2020" name="J Insects Food Feed">
        <title>The yellow mealworm (Tenebrio molitor) genome: a resource for the emerging insects as food and feed industry.</title>
        <authorList>
            <person name="Eriksson T."/>
            <person name="Andere A."/>
            <person name="Kelstrup H."/>
            <person name="Emery V."/>
            <person name="Picard C."/>
        </authorList>
    </citation>
    <scope>NUCLEOTIDE SEQUENCE</scope>
    <source>
        <strain evidence="18">Stoneville</strain>
        <tissue evidence="18">Whole head</tissue>
    </source>
</reference>
<evidence type="ECO:0000256" key="13">
    <source>
        <dbReference type="SAM" id="Coils"/>
    </source>
</evidence>
<dbReference type="Pfam" id="PF00651">
    <property type="entry name" value="BTB"/>
    <property type="match status" value="1"/>
</dbReference>
<sequence>MEGEQFSLCWNNFHSNLSSGFNSLLKDEDLVDVTLAAGGRFMKAHKTVLSVCSPFFKELFRANPSKHPIVILPDVNYNALCNLLQFMYQGEVSVSQEEIPTFMRVAEMLKVKGLTDNSSSPSSSSESNGFSGSSRSPYNLSDQRQIMKRPRPVKKVIKPMQPLRPLDSPKPPKSPHPPPPKKPHVEESVGPEEQEFPEALIKPKEEPLDDSESNTSQKFDDNNIDLSTMLDAKLGESSKWQSSPDLVKPQDSSTPGTLQCILGRRGNPRLIVDGYVFYKKSVYKGKAFWYCKNSRTPEKCQAVCWTMNGNIVKWPYMHTHPVIPDVFNPDEDTEVPIQNLQESGRGQLVLIHDGHIYIHCDTKNNRHIWVCVKKKTLNCEGCLTTLNGPILLSYSGHNHPQLQDLKRDVAELQSLEAQATRHRVKDVLSLEARKLSSEIIKLQEQLNTASKTPTPTTAAPVKRYQVKLNNYAWDQTSKYVKFYVTLQKVQTIPAENIVCRFTNKSLELSVTDLDNKDYIFTINNLLDGISPEQSNWKVKTDMVIINAAKVKGENWSHVTELEKKVSDSQSQKFKADDNMDPNDGLMSIMKNMYEKGDDEMKRTIAKAWTESQMKSSTPS</sequence>
<accession>A0A8J6H9K0</accession>
<keyword evidence="10" id="KW-0007">Acetylation</keyword>
<comment type="function">
    <text evidence="12">May be involved in calcium-dependent ubiquitination and subsequent proteasomal degradation of target proteins. Probably serves as a molecular bridge in ubiquitin E3 complexes. Participates in the ubiquitin-mediated degradation of beta-catenin (CTNNB1).</text>
</comment>
<reference evidence="18" key="2">
    <citation type="submission" date="2021-08" db="EMBL/GenBank/DDBJ databases">
        <authorList>
            <person name="Eriksson T."/>
        </authorList>
    </citation>
    <scope>NUCLEOTIDE SEQUENCE</scope>
    <source>
        <strain evidence="18">Stoneville</strain>
        <tissue evidence="18">Whole head</tissue>
    </source>
</reference>
<dbReference type="AlphaFoldDB" id="A0A8J6H9K0"/>
<dbReference type="InterPro" id="IPR015120">
    <property type="entry name" value="Siah-Interact_N"/>
</dbReference>
<dbReference type="Gene3D" id="2.20.25.240">
    <property type="match status" value="2"/>
</dbReference>
<dbReference type="FunFam" id="3.30.710.10:FF:000036">
    <property type="entry name" value="Mod(Mdg4), isoform H"/>
    <property type="match status" value="1"/>
</dbReference>
<feature type="domain" description="CS" evidence="17">
    <location>
        <begin position="466"/>
        <end position="559"/>
    </location>
</feature>
<dbReference type="GO" id="GO:0015631">
    <property type="term" value="F:tubulin binding"/>
    <property type="evidence" value="ECO:0007669"/>
    <property type="project" value="InterPro"/>
</dbReference>
<dbReference type="PROSITE" id="PS50097">
    <property type="entry name" value="BTB"/>
    <property type="match status" value="1"/>
</dbReference>
<dbReference type="Proteomes" id="UP000719412">
    <property type="component" value="Unassembled WGS sequence"/>
</dbReference>
<evidence type="ECO:0000256" key="1">
    <source>
        <dbReference type="ARBA" id="ARBA00004123"/>
    </source>
</evidence>
<evidence type="ECO:0000256" key="5">
    <source>
        <dbReference type="ARBA" id="ARBA00022553"/>
    </source>
</evidence>
<proteinExistence type="predicted"/>
<feature type="compositionally biased region" description="Low complexity" evidence="14">
    <location>
        <begin position="117"/>
        <end position="137"/>
    </location>
</feature>
<dbReference type="FunFam" id="2.60.40.790:FF:000006">
    <property type="entry name" value="calcyclin-binding protein-like"/>
    <property type="match status" value="1"/>
</dbReference>
<evidence type="ECO:0000256" key="7">
    <source>
        <dbReference type="ARBA" id="ARBA00022771"/>
    </source>
</evidence>
<dbReference type="EMBL" id="JABDTM020027377">
    <property type="protein sequence ID" value="KAH0810619.1"/>
    <property type="molecule type" value="Genomic_DNA"/>
</dbReference>
<dbReference type="SUPFAM" id="SSF140106">
    <property type="entry name" value="Calcyclin-binding protein-like"/>
    <property type="match status" value="1"/>
</dbReference>
<dbReference type="InterPro" id="IPR007699">
    <property type="entry name" value="SGS_dom"/>
</dbReference>
<dbReference type="Gene3D" id="2.60.40.790">
    <property type="match status" value="1"/>
</dbReference>
<keyword evidence="4" id="KW-0963">Cytoplasm</keyword>
<dbReference type="SUPFAM" id="SSF54695">
    <property type="entry name" value="POZ domain"/>
    <property type="match status" value="1"/>
</dbReference>
<dbReference type="Pfam" id="PF04500">
    <property type="entry name" value="FLYWCH"/>
    <property type="match status" value="2"/>
</dbReference>
<evidence type="ECO:0000256" key="9">
    <source>
        <dbReference type="ARBA" id="ARBA00022833"/>
    </source>
</evidence>
<dbReference type="InterPro" id="IPR000210">
    <property type="entry name" value="BTB/POZ_dom"/>
</dbReference>
<evidence type="ECO:0000256" key="4">
    <source>
        <dbReference type="ARBA" id="ARBA00022490"/>
    </source>
</evidence>
<dbReference type="PANTHER" id="PTHR13164">
    <property type="entry name" value="CALICYLIN BINDING PROTEIN"/>
    <property type="match status" value="1"/>
</dbReference>
<evidence type="ECO:0000259" key="16">
    <source>
        <dbReference type="PROSITE" id="PS51048"/>
    </source>
</evidence>
<feature type="domain" description="SGS" evidence="16">
    <location>
        <begin position="544"/>
        <end position="619"/>
    </location>
</feature>
<keyword evidence="9" id="KW-0862">Zinc</keyword>
<dbReference type="GO" id="GO:0007507">
    <property type="term" value="P:heart development"/>
    <property type="evidence" value="ECO:0007669"/>
    <property type="project" value="TreeGrafter"/>
</dbReference>
<dbReference type="GO" id="GO:0031625">
    <property type="term" value="F:ubiquitin protein ligase binding"/>
    <property type="evidence" value="ECO:0007669"/>
    <property type="project" value="InterPro"/>
</dbReference>
<dbReference type="InterPro" id="IPR011333">
    <property type="entry name" value="SKP1/BTB/POZ_sf"/>
</dbReference>
<evidence type="ECO:0000256" key="3">
    <source>
        <dbReference type="ARBA" id="ARBA00015702"/>
    </source>
</evidence>
<dbReference type="InterPro" id="IPR007052">
    <property type="entry name" value="CS_dom"/>
</dbReference>
<dbReference type="GO" id="GO:0005737">
    <property type="term" value="C:cytoplasm"/>
    <property type="evidence" value="ECO:0007669"/>
    <property type="project" value="UniProtKB-SubCell"/>
</dbReference>
<evidence type="ECO:0000256" key="10">
    <source>
        <dbReference type="ARBA" id="ARBA00022990"/>
    </source>
</evidence>
<dbReference type="Pfam" id="PF04969">
    <property type="entry name" value="CS"/>
    <property type="match status" value="1"/>
</dbReference>
<evidence type="ECO:0000313" key="18">
    <source>
        <dbReference type="EMBL" id="KAH0810619.1"/>
    </source>
</evidence>
<feature type="compositionally biased region" description="Polar residues" evidence="14">
    <location>
        <begin position="238"/>
        <end position="257"/>
    </location>
</feature>
<name>A0A8J6H9K0_TENMO</name>
<dbReference type="InterPro" id="IPR037201">
    <property type="entry name" value="CacyBP_N"/>
</dbReference>
<feature type="domain" description="BTB" evidence="15">
    <location>
        <begin position="31"/>
        <end position="96"/>
    </location>
</feature>
<keyword evidence="8" id="KW-0833">Ubl conjugation pathway</keyword>
<dbReference type="Gene3D" id="3.30.710.10">
    <property type="entry name" value="Potassium Channel Kv1.1, Chain A"/>
    <property type="match status" value="1"/>
</dbReference>
<feature type="region of interest" description="Disordered" evidence="14">
    <location>
        <begin position="235"/>
        <end position="260"/>
    </location>
</feature>
<dbReference type="GO" id="GO:0005634">
    <property type="term" value="C:nucleus"/>
    <property type="evidence" value="ECO:0007669"/>
    <property type="project" value="UniProtKB-SubCell"/>
</dbReference>
<organism evidence="18 19">
    <name type="scientific">Tenebrio molitor</name>
    <name type="common">Yellow mealworm beetle</name>
    <dbReference type="NCBI Taxonomy" id="7067"/>
    <lineage>
        <taxon>Eukaryota</taxon>
        <taxon>Metazoa</taxon>
        <taxon>Ecdysozoa</taxon>
        <taxon>Arthropoda</taxon>
        <taxon>Hexapoda</taxon>
        <taxon>Insecta</taxon>
        <taxon>Pterygota</taxon>
        <taxon>Neoptera</taxon>
        <taxon>Endopterygota</taxon>
        <taxon>Coleoptera</taxon>
        <taxon>Polyphaga</taxon>
        <taxon>Cucujiformia</taxon>
        <taxon>Tenebrionidae</taxon>
        <taxon>Tenebrio</taxon>
    </lineage>
</organism>
<dbReference type="GO" id="GO:0044548">
    <property type="term" value="F:S100 protein binding"/>
    <property type="evidence" value="ECO:0007669"/>
    <property type="project" value="InterPro"/>
</dbReference>
<dbReference type="InterPro" id="IPR007588">
    <property type="entry name" value="Znf_FLYWCH"/>
</dbReference>
<evidence type="ECO:0000259" key="15">
    <source>
        <dbReference type="PROSITE" id="PS50097"/>
    </source>
</evidence>
<feature type="compositionally biased region" description="Basic residues" evidence="14">
    <location>
        <begin position="146"/>
        <end position="157"/>
    </location>
</feature>
<evidence type="ECO:0000256" key="14">
    <source>
        <dbReference type="SAM" id="MobiDB-lite"/>
    </source>
</evidence>
<evidence type="ECO:0000259" key="17">
    <source>
        <dbReference type="PROSITE" id="PS51203"/>
    </source>
</evidence>
<dbReference type="Gene3D" id="4.10.860.10">
    <property type="entry name" value="UVR domain"/>
    <property type="match status" value="1"/>
</dbReference>
<keyword evidence="11" id="KW-0539">Nucleus</keyword>
<dbReference type="InterPro" id="IPR052289">
    <property type="entry name" value="Calcyclin-binding_UBL-bridge"/>
</dbReference>
<gene>
    <name evidence="18" type="ORF">GEV33_012169</name>
</gene>
<dbReference type="PANTHER" id="PTHR13164:SF3">
    <property type="entry name" value="CALCYCLIN-BINDING PROTEIN"/>
    <property type="match status" value="1"/>
</dbReference>
<dbReference type="Pfam" id="PF09032">
    <property type="entry name" value="Siah-Interact_N"/>
    <property type="match status" value="1"/>
</dbReference>
<protein>
    <recommendedName>
        <fullName evidence="3">Calcyclin-binding protein</fullName>
    </recommendedName>
</protein>
<keyword evidence="5" id="KW-0597">Phosphoprotein</keyword>
<feature type="coiled-coil region" evidence="13">
    <location>
        <begin position="402"/>
        <end position="452"/>
    </location>
</feature>
<feature type="compositionally biased region" description="Pro residues" evidence="14">
    <location>
        <begin position="168"/>
        <end position="180"/>
    </location>
</feature>
<keyword evidence="7" id="KW-0863">Zinc-finger</keyword>
<dbReference type="InterPro" id="IPR008978">
    <property type="entry name" value="HSP20-like_chaperone"/>
</dbReference>
<dbReference type="GO" id="GO:0008270">
    <property type="term" value="F:zinc ion binding"/>
    <property type="evidence" value="ECO:0007669"/>
    <property type="project" value="UniProtKB-KW"/>
</dbReference>
<evidence type="ECO:0000256" key="12">
    <source>
        <dbReference type="ARBA" id="ARBA00025145"/>
    </source>
</evidence>
<dbReference type="SMART" id="SM00225">
    <property type="entry name" value="BTB"/>
    <property type="match status" value="1"/>
</dbReference>
<comment type="subcellular location">
    <subcellularLocation>
        <location evidence="2">Cytoplasm</location>
    </subcellularLocation>
    <subcellularLocation>
        <location evidence="1">Nucleus</location>
    </subcellularLocation>
</comment>
<feature type="region of interest" description="Disordered" evidence="14">
    <location>
        <begin position="114"/>
        <end position="223"/>
    </location>
</feature>
<dbReference type="CDD" id="cd18315">
    <property type="entry name" value="BTB_POZ_BAB-like"/>
    <property type="match status" value="1"/>
</dbReference>
<evidence type="ECO:0000313" key="19">
    <source>
        <dbReference type="Proteomes" id="UP000719412"/>
    </source>
</evidence>
<evidence type="ECO:0000256" key="8">
    <source>
        <dbReference type="ARBA" id="ARBA00022786"/>
    </source>
</evidence>
<dbReference type="InterPro" id="IPR037893">
    <property type="entry name" value="CS_CacyBP"/>
</dbReference>
<evidence type="ECO:0000256" key="2">
    <source>
        <dbReference type="ARBA" id="ARBA00004496"/>
    </source>
</evidence>
<keyword evidence="19" id="KW-1185">Reference proteome</keyword>
<keyword evidence="13" id="KW-0175">Coiled coil</keyword>
<evidence type="ECO:0000256" key="11">
    <source>
        <dbReference type="ARBA" id="ARBA00023242"/>
    </source>
</evidence>
<dbReference type="SUPFAM" id="SSF49764">
    <property type="entry name" value="HSP20-like chaperones"/>
    <property type="match status" value="1"/>
</dbReference>